<evidence type="ECO:0000313" key="1">
    <source>
        <dbReference type="EMBL" id="KRY00813.1"/>
    </source>
</evidence>
<organism evidence="1 2">
    <name type="scientific">Trichinella pseudospiralis</name>
    <name type="common">Parasitic roundworm</name>
    <dbReference type="NCBI Taxonomy" id="6337"/>
    <lineage>
        <taxon>Eukaryota</taxon>
        <taxon>Metazoa</taxon>
        <taxon>Ecdysozoa</taxon>
        <taxon>Nematoda</taxon>
        <taxon>Enoplea</taxon>
        <taxon>Dorylaimia</taxon>
        <taxon>Trichinellida</taxon>
        <taxon>Trichinellidae</taxon>
        <taxon>Trichinella</taxon>
    </lineage>
</organism>
<proteinExistence type="predicted"/>
<protein>
    <submittedName>
        <fullName evidence="1">Uncharacterized protein</fullName>
    </submittedName>
</protein>
<name>A0A0V0YL28_TRIPS</name>
<dbReference type="AlphaFoldDB" id="A0A0V0YL28"/>
<comment type="caution">
    <text evidence="1">The sequence shown here is derived from an EMBL/GenBank/DDBJ whole genome shotgun (WGS) entry which is preliminary data.</text>
</comment>
<sequence length="64" mass="7392">MYFLNILLKFDEKRTCAEVSLSRAHRGQKFEPQNVCLFTIERDIKTCDKNLAHSGSQSIIFNKG</sequence>
<dbReference type="EMBL" id="JYDU01000006">
    <property type="protein sequence ID" value="KRY00813.1"/>
    <property type="molecule type" value="Genomic_DNA"/>
</dbReference>
<evidence type="ECO:0000313" key="2">
    <source>
        <dbReference type="Proteomes" id="UP000054815"/>
    </source>
</evidence>
<accession>A0A0V0YL28</accession>
<dbReference type="Proteomes" id="UP000054815">
    <property type="component" value="Unassembled WGS sequence"/>
</dbReference>
<gene>
    <name evidence="1" type="ORF">T4E_2845</name>
</gene>
<reference evidence="1 2" key="1">
    <citation type="submission" date="2015-01" db="EMBL/GenBank/DDBJ databases">
        <title>Evolution of Trichinella species and genotypes.</title>
        <authorList>
            <person name="Korhonen P.K."/>
            <person name="Edoardo P."/>
            <person name="Giuseppe L.R."/>
            <person name="Gasser R.B."/>
        </authorList>
    </citation>
    <scope>NUCLEOTIDE SEQUENCE [LARGE SCALE GENOMIC DNA]</scope>
    <source>
        <strain evidence="1">ISS141</strain>
    </source>
</reference>